<evidence type="ECO:0000256" key="1">
    <source>
        <dbReference type="ARBA" id="ARBA00004141"/>
    </source>
</evidence>
<evidence type="ECO:0000259" key="6">
    <source>
        <dbReference type="Pfam" id="PF13515"/>
    </source>
</evidence>
<keyword evidence="3 5" id="KW-1133">Transmembrane helix</keyword>
<evidence type="ECO:0000256" key="3">
    <source>
        <dbReference type="ARBA" id="ARBA00022989"/>
    </source>
</evidence>
<accession>A0A8J3LZA3</accession>
<proteinExistence type="predicted"/>
<dbReference type="Proteomes" id="UP000653674">
    <property type="component" value="Unassembled WGS sequence"/>
</dbReference>
<keyword evidence="4 5" id="KW-0472">Membrane</keyword>
<evidence type="ECO:0000313" key="7">
    <source>
        <dbReference type="EMBL" id="GIG76236.1"/>
    </source>
</evidence>
<feature type="transmembrane region" description="Helical" evidence="5">
    <location>
        <begin position="311"/>
        <end position="334"/>
    </location>
</feature>
<feature type="transmembrane region" description="Helical" evidence="5">
    <location>
        <begin position="408"/>
        <end position="426"/>
    </location>
</feature>
<dbReference type="GO" id="GO:0016020">
    <property type="term" value="C:membrane"/>
    <property type="evidence" value="ECO:0007669"/>
    <property type="project" value="UniProtKB-SubCell"/>
</dbReference>
<evidence type="ECO:0000256" key="5">
    <source>
        <dbReference type="SAM" id="Phobius"/>
    </source>
</evidence>
<evidence type="ECO:0000256" key="4">
    <source>
        <dbReference type="ARBA" id="ARBA00023136"/>
    </source>
</evidence>
<keyword evidence="8" id="KW-1185">Reference proteome</keyword>
<feature type="transmembrane region" description="Helical" evidence="5">
    <location>
        <begin position="42"/>
        <end position="66"/>
    </location>
</feature>
<dbReference type="Pfam" id="PF13515">
    <property type="entry name" value="FUSC_2"/>
    <property type="match status" value="1"/>
</dbReference>
<reference evidence="7" key="1">
    <citation type="submission" date="2021-01" db="EMBL/GenBank/DDBJ databases">
        <title>Whole genome shotgun sequence of Planosporangium flavigriseum NBRC 105377.</title>
        <authorList>
            <person name="Komaki H."/>
            <person name="Tamura T."/>
        </authorList>
    </citation>
    <scope>NUCLEOTIDE SEQUENCE</scope>
    <source>
        <strain evidence="7">NBRC 105377</strain>
    </source>
</reference>
<organism evidence="7 8">
    <name type="scientific">Planosporangium flavigriseum</name>
    <dbReference type="NCBI Taxonomy" id="373681"/>
    <lineage>
        <taxon>Bacteria</taxon>
        <taxon>Bacillati</taxon>
        <taxon>Actinomycetota</taxon>
        <taxon>Actinomycetes</taxon>
        <taxon>Micromonosporales</taxon>
        <taxon>Micromonosporaceae</taxon>
        <taxon>Planosporangium</taxon>
    </lineage>
</organism>
<dbReference type="RefSeq" id="WP_168078232.1">
    <property type="nucleotide sequence ID" value="NZ_BAAAQJ010000007.1"/>
</dbReference>
<feature type="domain" description="Integral membrane bound transporter" evidence="6">
    <location>
        <begin position="327"/>
        <end position="450"/>
    </location>
</feature>
<dbReference type="InterPro" id="IPR049453">
    <property type="entry name" value="Memb_transporter_dom"/>
</dbReference>
<feature type="transmembrane region" description="Helical" evidence="5">
    <location>
        <begin position="78"/>
        <end position="96"/>
    </location>
</feature>
<evidence type="ECO:0000256" key="2">
    <source>
        <dbReference type="ARBA" id="ARBA00022692"/>
    </source>
</evidence>
<comment type="caution">
    <text evidence="7">The sequence shown here is derived from an EMBL/GenBank/DDBJ whole genome shotgun (WGS) entry which is preliminary data.</text>
</comment>
<gene>
    <name evidence="7" type="ORF">Pfl04_46400</name>
</gene>
<sequence>MRQRAEGKQGTPHSWPTVLTVQGSDRGLATAVGSALAMGLPLLALVLAGHPKIAVFAAFGAFTGLYATDRPYRSRARILAGVGASFVAAVGLGSASALYLTGWWWVAAVAVVAAVAKWGCDKAGLGPPGAWMFLFAFAAPSQLPTGAADVVTRVLLAAGGAAISWCVAMLGGLADPHRPERRATAAALATTAEVIALGEAVTPRHWHRAHTAINRASAFIQAAPPVPRRQLHSLLHWAEALLTDAVLAPGHAGIAARVPALRQEASALRRTTLRLRDSRGTDRFDDERSSSTALPPEVVALQRRNARHAAVLRLLTAGRVLLGAGVAGAVALMLHIGHPYWAPVSAVAVLQATHVQMTWHRSIQRGLGTAGGLLLVALLLMAHPAPLMIAALVVLMQLGIEVFLSRNYALGVLFITPVTMLLSDLLRPSSTYELVTDRSAGVALGILIGLSAALVVAHPHATVTLRDAMERCRAAMVWAGSDHAGKGLAATEELRDALVALRTAEDTARGETWPTGVSRAAVAEIENRAYRVLATHRQALRADQPLP</sequence>
<feature type="transmembrane region" description="Helical" evidence="5">
    <location>
        <begin position="438"/>
        <end position="457"/>
    </location>
</feature>
<feature type="transmembrane region" description="Helical" evidence="5">
    <location>
        <begin position="154"/>
        <end position="174"/>
    </location>
</feature>
<protein>
    <submittedName>
        <fullName evidence="7">FUSC family protein</fullName>
    </submittedName>
</protein>
<name>A0A8J3LZA3_9ACTN</name>
<dbReference type="EMBL" id="BONU01000048">
    <property type="protein sequence ID" value="GIG76236.1"/>
    <property type="molecule type" value="Genomic_DNA"/>
</dbReference>
<dbReference type="AlphaFoldDB" id="A0A8J3LZA3"/>
<comment type="subcellular location">
    <subcellularLocation>
        <location evidence="1">Membrane</location>
        <topology evidence="1">Multi-pass membrane protein</topology>
    </subcellularLocation>
</comment>
<evidence type="ECO:0000313" key="8">
    <source>
        <dbReference type="Proteomes" id="UP000653674"/>
    </source>
</evidence>
<keyword evidence="2 5" id="KW-0812">Transmembrane</keyword>
<feature type="transmembrane region" description="Helical" evidence="5">
    <location>
        <begin position="371"/>
        <end position="396"/>
    </location>
</feature>